<keyword evidence="9" id="KW-1185">Reference proteome</keyword>
<dbReference type="EMBL" id="AP027272">
    <property type="protein sequence ID" value="BDX08456.1"/>
    <property type="molecule type" value="Genomic_DNA"/>
</dbReference>
<comment type="similarity">
    <text evidence="1">Belongs to the EcnA/EcnB lipoprotein family.</text>
</comment>
<evidence type="ECO:0000256" key="7">
    <source>
        <dbReference type="SAM" id="SignalP"/>
    </source>
</evidence>
<evidence type="ECO:0000256" key="3">
    <source>
        <dbReference type="ARBA" id="ARBA00022729"/>
    </source>
</evidence>
<name>A0AA48HP99_9ALTE</name>
<dbReference type="AlphaFoldDB" id="A0AA48HP99"/>
<evidence type="ECO:0000313" key="9">
    <source>
        <dbReference type="Proteomes" id="UP001333710"/>
    </source>
</evidence>
<dbReference type="GO" id="GO:0016020">
    <property type="term" value="C:membrane"/>
    <property type="evidence" value="ECO:0007669"/>
    <property type="project" value="InterPro"/>
</dbReference>
<proteinExistence type="inferred from homology"/>
<keyword evidence="3 7" id="KW-0732">Signal</keyword>
<evidence type="ECO:0000256" key="2">
    <source>
        <dbReference type="ARBA" id="ARBA00022475"/>
    </source>
</evidence>
<evidence type="ECO:0000256" key="4">
    <source>
        <dbReference type="ARBA" id="ARBA00023136"/>
    </source>
</evidence>
<evidence type="ECO:0000313" key="8">
    <source>
        <dbReference type="EMBL" id="BDX08456.1"/>
    </source>
</evidence>
<protein>
    <submittedName>
        <fullName evidence="8">Uncharacterized protein</fullName>
    </submittedName>
</protein>
<dbReference type="KEGG" id="pmaw:MACH26_39770"/>
<feature type="chain" id="PRO_5041319548" evidence="7">
    <location>
        <begin position="26"/>
        <end position="47"/>
    </location>
</feature>
<keyword evidence="4" id="KW-0472">Membrane</keyword>
<feature type="signal peptide" evidence="7">
    <location>
        <begin position="1"/>
        <end position="25"/>
    </location>
</feature>
<dbReference type="PROSITE" id="PS51257">
    <property type="entry name" value="PROKAR_LIPOPROTEIN"/>
    <property type="match status" value="1"/>
</dbReference>
<sequence>MMKQNINLKSLLLLLFVIGSMSGCATVKGIGEDVEAAGEAVQEAAES</sequence>
<evidence type="ECO:0000256" key="5">
    <source>
        <dbReference type="ARBA" id="ARBA00023139"/>
    </source>
</evidence>
<accession>A0AA48HP99</accession>
<gene>
    <name evidence="8" type="ORF">MACH26_39770</name>
</gene>
<keyword evidence="5" id="KW-0564">Palmitate</keyword>
<dbReference type="Proteomes" id="UP001333710">
    <property type="component" value="Chromosome"/>
</dbReference>
<dbReference type="InterPro" id="IPR012556">
    <property type="entry name" value="Entericidin"/>
</dbReference>
<dbReference type="GO" id="GO:0009636">
    <property type="term" value="P:response to toxic substance"/>
    <property type="evidence" value="ECO:0007669"/>
    <property type="project" value="InterPro"/>
</dbReference>
<reference evidence="8" key="1">
    <citation type="submission" date="2023-01" db="EMBL/GenBank/DDBJ databases">
        <title>Complete genome sequence of Planctobacterium marinum strain Dej080120_11.</title>
        <authorList>
            <person name="Ueki S."/>
            <person name="Maruyama F."/>
        </authorList>
    </citation>
    <scope>NUCLEOTIDE SEQUENCE</scope>
    <source>
        <strain evidence="8">Dej080120_11</strain>
    </source>
</reference>
<dbReference type="RefSeq" id="WP_338294524.1">
    <property type="nucleotide sequence ID" value="NZ_AP027272.1"/>
</dbReference>
<dbReference type="Pfam" id="PF08085">
    <property type="entry name" value="Entericidin"/>
    <property type="match status" value="1"/>
</dbReference>
<keyword evidence="2" id="KW-1003">Cell membrane</keyword>
<keyword evidence="6" id="KW-0449">Lipoprotein</keyword>
<organism evidence="8 9">
    <name type="scientific">Planctobacterium marinum</name>
    <dbReference type="NCBI Taxonomy" id="1631968"/>
    <lineage>
        <taxon>Bacteria</taxon>
        <taxon>Pseudomonadati</taxon>
        <taxon>Pseudomonadota</taxon>
        <taxon>Gammaproteobacteria</taxon>
        <taxon>Alteromonadales</taxon>
        <taxon>Alteromonadaceae</taxon>
        <taxon>Planctobacterium</taxon>
    </lineage>
</organism>
<evidence type="ECO:0000256" key="1">
    <source>
        <dbReference type="ARBA" id="ARBA00010296"/>
    </source>
</evidence>
<evidence type="ECO:0000256" key="6">
    <source>
        <dbReference type="ARBA" id="ARBA00023288"/>
    </source>
</evidence>